<reference evidence="3 4" key="1">
    <citation type="journal article" date="2019" name="Nat. Ecol. Evol.">
        <title>Megaphylogeny resolves global patterns of mushroom evolution.</title>
        <authorList>
            <person name="Varga T."/>
            <person name="Krizsan K."/>
            <person name="Foldi C."/>
            <person name="Dima B."/>
            <person name="Sanchez-Garcia M."/>
            <person name="Sanchez-Ramirez S."/>
            <person name="Szollosi G.J."/>
            <person name="Szarkandi J.G."/>
            <person name="Papp V."/>
            <person name="Albert L."/>
            <person name="Andreopoulos W."/>
            <person name="Angelini C."/>
            <person name="Antonin V."/>
            <person name="Barry K.W."/>
            <person name="Bougher N.L."/>
            <person name="Buchanan P."/>
            <person name="Buyck B."/>
            <person name="Bense V."/>
            <person name="Catcheside P."/>
            <person name="Chovatia M."/>
            <person name="Cooper J."/>
            <person name="Damon W."/>
            <person name="Desjardin D."/>
            <person name="Finy P."/>
            <person name="Geml J."/>
            <person name="Haridas S."/>
            <person name="Hughes K."/>
            <person name="Justo A."/>
            <person name="Karasinski D."/>
            <person name="Kautmanova I."/>
            <person name="Kiss B."/>
            <person name="Kocsube S."/>
            <person name="Kotiranta H."/>
            <person name="LaButti K.M."/>
            <person name="Lechner B.E."/>
            <person name="Liimatainen K."/>
            <person name="Lipzen A."/>
            <person name="Lukacs Z."/>
            <person name="Mihaltcheva S."/>
            <person name="Morgado L.N."/>
            <person name="Niskanen T."/>
            <person name="Noordeloos M.E."/>
            <person name="Ohm R.A."/>
            <person name="Ortiz-Santana B."/>
            <person name="Ovrebo C."/>
            <person name="Racz N."/>
            <person name="Riley R."/>
            <person name="Savchenko A."/>
            <person name="Shiryaev A."/>
            <person name="Soop K."/>
            <person name="Spirin V."/>
            <person name="Szebenyi C."/>
            <person name="Tomsovsky M."/>
            <person name="Tulloss R.E."/>
            <person name="Uehling J."/>
            <person name="Grigoriev I.V."/>
            <person name="Vagvolgyi C."/>
            <person name="Papp T."/>
            <person name="Martin F.M."/>
            <person name="Miettinen O."/>
            <person name="Hibbett D.S."/>
            <person name="Nagy L.G."/>
        </authorList>
    </citation>
    <scope>NUCLEOTIDE SEQUENCE [LARGE SCALE GENOMIC DNA]</scope>
    <source>
        <strain evidence="3 4">CBS 309.79</strain>
    </source>
</reference>
<evidence type="ECO:0000313" key="3">
    <source>
        <dbReference type="EMBL" id="TFK97371.1"/>
    </source>
</evidence>
<dbReference type="EMBL" id="ML178848">
    <property type="protein sequence ID" value="TFK97371.1"/>
    <property type="molecule type" value="Genomic_DNA"/>
</dbReference>
<accession>A0A5C3Q6C9</accession>
<keyword evidence="1" id="KW-0472">Membrane</keyword>
<evidence type="ECO:0000259" key="2">
    <source>
        <dbReference type="Pfam" id="PF20153"/>
    </source>
</evidence>
<keyword evidence="1" id="KW-0812">Transmembrane</keyword>
<sequence>DYESKYSTDAEGEGMAPNARVWRVYLDEAGHFDMDMVESIRDTVDIILVFAGLFSAVVSTLVGQASTALRPDYSHVTAALISELITIQRAMVAGTVVGVVPPSMLNLDSPFIASSADRWVNGLWFVSLTFSLATALLSVLVKQWMQAYISPIFGTPHFQSRVRHFRYVGMQEWHVPLITGMLPILLHLALLLFFAGLIVLLFTL</sequence>
<feature type="non-terminal residue" evidence="3">
    <location>
        <position position="1"/>
    </location>
</feature>
<evidence type="ECO:0000313" key="4">
    <source>
        <dbReference type="Proteomes" id="UP000305067"/>
    </source>
</evidence>
<keyword evidence="1" id="KW-1133">Transmembrane helix</keyword>
<dbReference type="InterPro" id="IPR045338">
    <property type="entry name" value="DUF6535"/>
</dbReference>
<organism evidence="3 4">
    <name type="scientific">Pterulicium gracile</name>
    <dbReference type="NCBI Taxonomy" id="1884261"/>
    <lineage>
        <taxon>Eukaryota</taxon>
        <taxon>Fungi</taxon>
        <taxon>Dikarya</taxon>
        <taxon>Basidiomycota</taxon>
        <taxon>Agaricomycotina</taxon>
        <taxon>Agaricomycetes</taxon>
        <taxon>Agaricomycetidae</taxon>
        <taxon>Agaricales</taxon>
        <taxon>Pleurotineae</taxon>
        <taxon>Pterulaceae</taxon>
        <taxon>Pterulicium</taxon>
    </lineage>
</organism>
<feature type="domain" description="DUF6535" evidence="2">
    <location>
        <begin position="22"/>
        <end position="203"/>
    </location>
</feature>
<feature type="transmembrane region" description="Helical" evidence="1">
    <location>
        <begin position="46"/>
        <end position="69"/>
    </location>
</feature>
<dbReference type="OrthoDB" id="3235960at2759"/>
<dbReference type="Proteomes" id="UP000305067">
    <property type="component" value="Unassembled WGS sequence"/>
</dbReference>
<dbReference type="Pfam" id="PF20153">
    <property type="entry name" value="DUF6535"/>
    <property type="match status" value="1"/>
</dbReference>
<evidence type="ECO:0000256" key="1">
    <source>
        <dbReference type="SAM" id="Phobius"/>
    </source>
</evidence>
<protein>
    <recommendedName>
        <fullName evidence="2">DUF6535 domain-containing protein</fullName>
    </recommendedName>
</protein>
<keyword evidence="4" id="KW-1185">Reference proteome</keyword>
<feature type="transmembrane region" description="Helical" evidence="1">
    <location>
        <begin position="119"/>
        <end position="141"/>
    </location>
</feature>
<feature type="transmembrane region" description="Helical" evidence="1">
    <location>
        <begin position="76"/>
        <end position="99"/>
    </location>
</feature>
<feature type="non-terminal residue" evidence="3">
    <location>
        <position position="204"/>
    </location>
</feature>
<proteinExistence type="predicted"/>
<name>A0A5C3Q6C9_9AGAR</name>
<feature type="transmembrane region" description="Helical" evidence="1">
    <location>
        <begin position="173"/>
        <end position="202"/>
    </location>
</feature>
<gene>
    <name evidence="3" type="ORF">BDV98DRAFT_478432</name>
</gene>
<dbReference type="AlphaFoldDB" id="A0A5C3Q6C9"/>